<dbReference type="EMBL" id="CP007130">
    <property type="protein sequence ID" value="AHG93895.1"/>
    <property type="molecule type" value="Genomic_DNA"/>
</dbReference>
<dbReference type="KEGG" id="gba:J421_6360"/>
<evidence type="ECO:0000313" key="1">
    <source>
        <dbReference type="EMBL" id="AHG93895.1"/>
    </source>
</evidence>
<organism evidence="1 2">
    <name type="scientific">Gemmatirosa kalamazoonensis</name>
    <dbReference type="NCBI Taxonomy" id="861299"/>
    <lineage>
        <taxon>Bacteria</taxon>
        <taxon>Pseudomonadati</taxon>
        <taxon>Gemmatimonadota</taxon>
        <taxon>Gemmatimonadia</taxon>
        <taxon>Gemmatimonadales</taxon>
        <taxon>Gemmatimonadaceae</taxon>
        <taxon>Gemmatirosa</taxon>
    </lineage>
</organism>
<evidence type="ECO:0008006" key="3">
    <source>
        <dbReference type="Google" id="ProtNLM"/>
    </source>
</evidence>
<dbReference type="RefSeq" id="WP_025415184.1">
    <property type="nucleotide sequence ID" value="NZ_CP007130.1"/>
</dbReference>
<gene>
    <name evidence="1" type="ORF">J421_6360</name>
</gene>
<dbReference type="HOGENOM" id="CLU_679268_0_0_0"/>
<dbReference type="Proteomes" id="UP000019151">
    <property type="component" value="Plasmid 2"/>
</dbReference>
<sequence length="405" mass="42857">MTNSRRSTRRAPRALPNGVRRGAALVVTLVCLVALGLVAAGGFAASQQSYRGGRNALVEQRAFGVAEYGLNLRMAKWDPALNVPPVAGGFPIGAVNDSMVAVFNGDTARVRVTRLDNMLYWIESIGRASIPNPNLQATRDVSAFVRLAYPTIQPRGAVMADGDVQVNGSGTINGNDVLPYAGTANQWDSTKCSTMRGPGLPAVDVPPGAKVIAGPNNITSSPAVQRDALAADSNSYVRFGTESWITLTNNASIKLPSGVYNQNIGPVDSSGTCVDTPYNWGEPFRSANDLAPSCYERFPIIYVNGNLTLNGNGRGQGILLVNGSLEIDGTFDFSGLIIVRDDVNKGTGTATITGAILARNINLSTGGSNFTGNQFVQYSKCAVESALRGSAVLRPVRERSWAQLF</sequence>
<evidence type="ECO:0000313" key="2">
    <source>
        <dbReference type="Proteomes" id="UP000019151"/>
    </source>
</evidence>
<dbReference type="AlphaFoldDB" id="W0RU99"/>
<geneLocation type="plasmid" evidence="1 2">
    <name>2</name>
</geneLocation>
<dbReference type="InParanoid" id="W0RU99"/>
<keyword evidence="1" id="KW-0614">Plasmid</keyword>
<name>W0RU99_9BACT</name>
<keyword evidence="2" id="KW-1185">Reference proteome</keyword>
<protein>
    <recommendedName>
        <fullName evidence="3">Type 4 fimbrial biogenesis protein PilX N-terminal domain-containing protein</fullName>
    </recommendedName>
</protein>
<proteinExistence type="predicted"/>
<accession>W0RU99</accession>
<dbReference type="OrthoDB" id="9828465at2"/>
<dbReference type="eggNOG" id="ENOG5033TPR">
    <property type="taxonomic scope" value="Bacteria"/>
</dbReference>
<reference evidence="1 2" key="1">
    <citation type="journal article" date="2014" name="Genome Announc.">
        <title>Genome Sequence and Methylome of Soil Bacterium Gemmatirosa kalamazoonensis KBS708T, a Member of the Rarely Cultivated Gemmatimonadetes Phylum.</title>
        <authorList>
            <person name="Debruyn J.M."/>
            <person name="Radosevich M."/>
            <person name="Wommack K.E."/>
            <person name="Polson S.W."/>
            <person name="Hauser L.J."/>
            <person name="Fawaz M.N."/>
            <person name="Korlach J."/>
            <person name="Tsai Y.C."/>
        </authorList>
    </citation>
    <scope>NUCLEOTIDE SEQUENCE [LARGE SCALE GENOMIC DNA]</scope>
    <source>
        <strain evidence="1 2">KBS708</strain>
        <plasmid evidence="2">Plasmid 2</plasmid>
    </source>
</reference>